<feature type="compositionally biased region" description="Polar residues" evidence="1">
    <location>
        <begin position="35"/>
        <end position="47"/>
    </location>
</feature>
<evidence type="ECO:0000313" key="2">
    <source>
        <dbReference type="EMBL" id="KAK0725788.1"/>
    </source>
</evidence>
<name>A0AA40B170_9PEZI</name>
<keyword evidence="3" id="KW-1185">Reference proteome</keyword>
<feature type="region of interest" description="Disordered" evidence="1">
    <location>
        <begin position="35"/>
        <end position="101"/>
    </location>
</feature>
<dbReference type="EMBL" id="JAUKUA010000002">
    <property type="protein sequence ID" value="KAK0725788.1"/>
    <property type="molecule type" value="Genomic_DNA"/>
</dbReference>
<evidence type="ECO:0000313" key="3">
    <source>
        <dbReference type="Proteomes" id="UP001172102"/>
    </source>
</evidence>
<dbReference type="AlphaFoldDB" id="A0AA40B170"/>
<comment type="caution">
    <text evidence="2">The sequence shown here is derived from an EMBL/GenBank/DDBJ whole genome shotgun (WGS) entry which is preliminary data.</text>
</comment>
<reference evidence="2" key="1">
    <citation type="submission" date="2023-06" db="EMBL/GenBank/DDBJ databases">
        <title>Genome-scale phylogeny and comparative genomics of the fungal order Sordariales.</title>
        <authorList>
            <consortium name="Lawrence Berkeley National Laboratory"/>
            <person name="Hensen N."/>
            <person name="Bonometti L."/>
            <person name="Westerberg I."/>
            <person name="Brannstrom I.O."/>
            <person name="Guillou S."/>
            <person name="Cros-Aarteil S."/>
            <person name="Calhoun S."/>
            <person name="Haridas S."/>
            <person name="Kuo A."/>
            <person name="Mondo S."/>
            <person name="Pangilinan J."/>
            <person name="Riley R."/>
            <person name="Labutti K."/>
            <person name="Andreopoulos B."/>
            <person name="Lipzen A."/>
            <person name="Chen C."/>
            <person name="Yanf M."/>
            <person name="Daum C."/>
            <person name="Ng V."/>
            <person name="Clum A."/>
            <person name="Steindorff A."/>
            <person name="Ohm R."/>
            <person name="Martin F."/>
            <person name="Silar P."/>
            <person name="Natvig D."/>
            <person name="Lalanne C."/>
            <person name="Gautier V."/>
            <person name="Ament-Velasquez S.L."/>
            <person name="Kruys A."/>
            <person name="Hutchinson M.I."/>
            <person name="Powell A.J."/>
            <person name="Barry K."/>
            <person name="Miller A.N."/>
            <person name="Grigoriev I.V."/>
            <person name="Debuchy R."/>
            <person name="Gladieux P."/>
            <person name="Thoren M.H."/>
            <person name="Johannesson H."/>
        </authorList>
    </citation>
    <scope>NUCLEOTIDE SEQUENCE</scope>
    <source>
        <strain evidence="2">SMH4607-1</strain>
    </source>
</reference>
<gene>
    <name evidence="2" type="ORF">B0H67DRAFT_140791</name>
</gene>
<proteinExistence type="predicted"/>
<accession>A0AA40B170</accession>
<dbReference type="Proteomes" id="UP001172102">
    <property type="component" value="Unassembled WGS sequence"/>
</dbReference>
<organism evidence="2 3">
    <name type="scientific">Lasiosphaeris hirsuta</name>
    <dbReference type="NCBI Taxonomy" id="260670"/>
    <lineage>
        <taxon>Eukaryota</taxon>
        <taxon>Fungi</taxon>
        <taxon>Dikarya</taxon>
        <taxon>Ascomycota</taxon>
        <taxon>Pezizomycotina</taxon>
        <taxon>Sordariomycetes</taxon>
        <taxon>Sordariomycetidae</taxon>
        <taxon>Sordariales</taxon>
        <taxon>Lasiosphaeriaceae</taxon>
        <taxon>Lasiosphaeris</taxon>
    </lineage>
</organism>
<evidence type="ECO:0000256" key="1">
    <source>
        <dbReference type="SAM" id="MobiDB-lite"/>
    </source>
</evidence>
<protein>
    <submittedName>
        <fullName evidence="2">Uncharacterized protein</fullName>
    </submittedName>
</protein>
<sequence>MWRLQPSTILADVLMMQGYELAVLRGCVSGAMMRETTTTTPSVQSQRLPADGAECTHREGGGEQTEESSTLFLPRAPLTRERKEMGDVDSEAGEGGVEGSVDGCADHEQHMTHGKHTERWLAILAVPRRCEPGIWDPWGWQVEVVAGGMPWYVVGCVIARLVFEVGSGGVEKGPSANNPRLSPLFMSRRTAIQGCPFGTRGES</sequence>